<sequence>MITSTLNKQEAITDLNSMILKMTMVISEYYPELAGFLEEMPDTISDNADLEVTIEQLESYFESLSSLLTKYLLEHPISSR</sequence>
<organism evidence="1 2">
    <name type="scientific">Sunxiuqinia elliptica</name>
    <dbReference type="NCBI Taxonomy" id="655355"/>
    <lineage>
        <taxon>Bacteria</taxon>
        <taxon>Pseudomonadati</taxon>
        <taxon>Bacteroidota</taxon>
        <taxon>Bacteroidia</taxon>
        <taxon>Marinilabiliales</taxon>
        <taxon>Prolixibacteraceae</taxon>
        <taxon>Sunxiuqinia</taxon>
    </lineage>
</organism>
<reference evidence="1 2" key="1">
    <citation type="submission" date="2016-10" db="EMBL/GenBank/DDBJ databases">
        <authorList>
            <person name="de Groot N.N."/>
        </authorList>
    </citation>
    <scope>NUCLEOTIDE SEQUENCE [LARGE SCALE GENOMIC DNA]</scope>
    <source>
        <strain evidence="1 2">CGMCC 1.9156</strain>
    </source>
</reference>
<accession>A0A1I2FYB0</accession>
<proteinExistence type="predicted"/>
<dbReference type="STRING" id="655355.SAMN05216283_102652"/>
<dbReference type="RefSeq" id="WP_093919290.1">
    <property type="nucleotide sequence ID" value="NZ_FONW01000002.1"/>
</dbReference>
<name>A0A1I2FYB0_9BACT</name>
<protein>
    <submittedName>
        <fullName evidence="1">Uncharacterized protein</fullName>
    </submittedName>
</protein>
<keyword evidence="2" id="KW-1185">Reference proteome</keyword>
<gene>
    <name evidence="1" type="ORF">SAMN05216283_102652</name>
</gene>
<dbReference type="AlphaFoldDB" id="A0A1I2FYB0"/>
<evidence type="ECO:0000313" key="1">
    <source>
        <dbReference type="EMBL" id="SFF09690.1"/>
    </source>
</evidence>
<evidence type="ECO:0000313" key="2">
    <source>
        <dbReference type="Proteomes" id="UP000198964"/>
    </source>
</evidence>
<dbReference type="Proteomes" id="UP000198964">
    <property type="component" value="Unassembled WGS sequence"/>
</dbReference>
<dbReference type="EMBL" id="FONW01000002">
    <property type="protein sequence ID" value="SFF09690.1"/>
    <property type="molecule type" value="Genomic_DNA"/>
</dbReference>